<dbReference type="EMBL" id="CP002630">
    <property type="protein sequence ID" value="AEB11439.1"/>
    <property type="molecule type" value="Genomic_DNA"/>
</dbReference>
<dbReference type="HOGENOM" id="CLU_375888_0_0_0"/>
<dbReference type="Proteomes" id="UP000007030">
    <property type="component" value="Chromosome"/>
</dbReference>
<dbReference type="SUPFAM" id="SSF49373">
    <property type="entry name" value="Invasin/intimin cell-adhesion fragments"/>
    <property type="match status" value="3"/>
</dbReference>
<dbReference type="InterPro" id="IPR015217">
    <property type="entry name" value="Invasin_dom_3"/>
</dbReference>
<dbReference type="KEGG" id="mhd:Marky_0689"/>
<proteinExistence type="predicted"/>
<sequence length="707" mass="74398">MLLQTWQWIKDRRLYGVLMALAVGGWGGAQQGGVRFEVTSVVEALPADGESTATLVAFLADAAGRPFDGEVVRFALQRGVGTLSAPALGQDVVGEVPGGAAGREPLVGDTSVEGRNLGNGVYVARYRAGAVPGRVRIGAVWLSAADGPLPQAFTEIDLVAAQSLSLRVDDDVLLADGKDQATIIAYVLNALDRPAVGERVTFRVIRGAGELEFLGEENGRYAAVYTAGTTPGEAVIEVALPTISRPLRKRVTITAVEAARLEARAFPQRVARRVTQGPVRARNTATLLVAVRDGDGNLLRGLTPRDLVAQVVRGPGSVSQGREVQFTNGEGAGVYYFTFLASAVNGTATIQVTNLASPGAPTIEVRVQTVSQRSAGLAEGLEFEVYTDDPFYADGQSQALVVAMVADRQGGMVEGLDLDFVITEGRGEVVARGVELENLAGGEGTGVYTTTVTAGQAATGARTRVRAAVVNRSGALITGEVTLRSDPLGTPRVVIFPERIPANRAARAVIDIFDFEAESLEGQGARYRVQVLSGPGQVVTEARNDGGGLDLVADDNVHTALYEATARAVDQRVRLRVTDVIPGGYPSVQGTLRLGQATVLKGFVVPREVSRGEAVQVIVLARDEFGLPAVGHEILLTVVDGSGAVVARGRMRDDGGRVGGYADAYANDGMYVGAFRASAIASREITLRITDTTPSPQPTLNLRVRVR</sequence>
<dbReference type="STRING" id="869210.Marky_0689"/>
<protein>
    <recommendedName>
        <fullName evidence="1">Invasin domain-containing protein</fullName>
    </recommendedName>
</protein>
<gene>
    <name evidence="2" type="ordered locus">Marky_0689</name>
</gene>
<organism evidence="2 3">
    <name type="scientific">Marinithermus hydrothermalis (strain DSM 14884 / JCM 11576 / T1)</name>
    <dbReference type="NCBI Taxonomy" id="869210"/>
    <lineage>
        <taxon>Bacteria</taxon>
        <taxon>Thermotogati</taxon>
        <taxon>Deinococcota</taxon>
        <taxon>Deinococci</taxon>
        <taxon>Thermales</taxon>
        <taxon>Thermaceae</taxon>
        <taxon>Marinithermus</taxon>
    </lineage>
</organism>
<name>F2NL36_MARHT</name>
<dbReference type="AlphaFoldDB" id="F2NL36"/>
<feature type="domain" description="Invasin" evidence="1">
    <location>
        <begin position="165"/>
        <end position="255"/>
    </location>
</feature>
<dbReference type="InterPro" id="IPR008964">
    <property type="entry name" value="Invasin/intimin_cell_adhesion"/>
</dbReference>
<evidence type="ECO:0000259" key="1">
    <source>
        <dbReference type="Pfam" id="PF09134"/>
    </source>
</evidence>
<dbReference type="Pfam" id="PF09134">
    <property type="entry name" value="Invasin_D3"/>
    <property type="match status" value="1"/>
</dbReference>
<dbReference type="InterPro" id="IPR013783">
    <property type="entry name" value="Ig-like_fold"/>
</dbReference>
<reference evidence="2 3" key="1">
    <citation type="journal article" date="2012" name="Stand. Genomic Sci.">
        <title>Complete genome sequence of the aerobic, heterotroph Marinithermus hydrothermalis type strain (T1(T)) from a deep-sea hydrothermal vent chimney.</title>
        <authorList>
            <person name="Copeland A."/>
            <person name="Gu W."/>
            <person name="Yasawong M."/>
            <person name="Lapidus A."/>
            <person name="Lucas S."/>
            <person name="Deshpande S."/>
            <person name="Pagani I."/>
            <person name="Tapia R."/>
            <person name="Cheng J.F."/>
            <person name="Goodwin L.A."/>
            <person name="Pitluck S."/>
            <person name="Liolios K."/>
            <person name="Ivanova N."/>
            <person name="Mavromatis K."/>
            <person name="Mikhailova N."/>
            <person name="Pati A."/>
            <person name="Chen A."/>
            <person name="Palaniappan K."/>
            <person name="Land M."/>
            <person name="Pan C."/>
            <person name="Brambilla E.M."/>
            <person name="Rohde M."/>
            <person name="Tindall B.J."/>
            <person name="Sikorski J."/>
            <person name="Goker M."/>
            <person name="Detter J.C."/>
            <person name="Bristow J."/>
            <person name="Eisen J.A."/>
            <person name="Markowitz V."/>
            <person name="Hugenholtz P."/>
            <person name="Kyrpides N.C."/>
            <person name="Klenk H.P."/>
            <person name="Woyke T."/>
        </authorList>
    </citation>
    <scope>NUCLEOTIDE SEQUENCE [LARGE SCALE GENOMIC DNA]</scope>
    <source>
        <strain evidence="3">DSM 14884 / JCM 11576 / T1</strain>
    </source>
</reference>
<dbReference type="Gene3D" id="2.60.40.10">
    <property type="entry name" value="Immunoglobulins"/>
    <property type="match status" value="4"/>
</dbReference>
<evidence type="ECO:0000313" key="2">
    <source>
        <dbReference type="EMBL" id="AEB11439.1"/>
    </source>
</evidence>
<accession>F2NL36</accession>
<evidence type="ECO:0000313" key="3">
    <source>
        <dbReference type="Proteomes" id="UP000007030"/>
    </source>
</evidence>
<dbReference type="eggNOG" id="COG2373">
    <property type="taxonomic scope" value="Bacteria"/>
</dbReference>
<keyword evidence="3" id="KW-1185">Reference proteome</keyword>